<evidence type="ECO:0000313" key="3">
    <source>
        <dbReference type="Proteomes" id="UP000003527"/>
    </source>
</evidence>
<dbReference type="AlphaFoldDB" id="G9WWS2"/>
<keyword evidence="1" id="KW-0472">Membrane</keyword>
<dbReference type="Proteomes" id="UP000003527">
    <property type="component" value="Unassembled WGS sequence"/>
</dbReference>
<feature type="transmembrane region" description="Helical" evidence="1">
    <location>
        <begin position="6"/>
        <end position="28"/>
    </location>
</feature>
<sequence length="185" mass="20344">MKQSTEKLAFSGVCIALSMVLGMVKVFSLPMGGSVTACSMLFATLPGFFFGTGYGLLSGFAYGLISFFLKPEFYSPAQFVVDYIFAFSALGLSGLFSRKKHGLYIGYIVACLGRFFFAFLSGLLFFAAYAPEGMNPAWYSFLYNISYISIEAAVTIAVLLIPAVHKTIYRLKGKFIREEPVPLRP</sequence>
<reference evidence="2 3" key="1">
    <citation type="submission" date="2011-08" db="EMBL/GenBank/DDBJ databases">
        <title>The Genome Sequence of Oribacterium sp. ACB7.</title>
        <authorList>
            <consortium name="The Broad Institute Genome Sequencing Platform"/>
            <person name="Earl A."/>
            <person name="Ward D."/>
            <person name="Feldgarden M."/>
            <person name="Gevers D."/>
            <person name="Sizova M."/>
            <person name="Hazen A."/>
            <person name="Epstein S."/>
            <person name="Young S.K."/>
            <person name="Zeng Q."/>
            <person name="Gargeya S."/>
            <person name="Fitzgerald M."/>
            <person name="Haas B."/>
            <person name="Abouelleil A."/>
            <person name="Alvarado L."/>
            <person name="Arachchi H.M."/>
            <person name="Berlin A."/>
            <person name="Brown A."/>
            <person name="Chapman S.B."/>
            <person name="Chen Z."/>
            <person name="Dunbar C."/>
            <person name="Freedman E."/>
            <person name="Gearin G."/>
            <person name="Gellesch M."/>
            <person name="Goldberg J."/>
            <person name="Griggs A."/>
            <person name="Gujja S."/>
            <person name="Heiman D."/>
            <person name="Howarth C."/>
            <person name="Larson L."/>
            <person name="Lui A."/>
            <person name="MacDonald P.J.P."/>
            <person name="Montmayeur A."/>
            <person name="Murphy C."/>
            <person name="Neiman D."/>
            <person name="Pearson M."/>
            <person name="Priest M."/>
            <person name="Roberts A."/>
            <person name="Saif S."/>
            <person name="Shea T."/>
            <person name="Shenoy N."/>
            <person name="Sisk P."/>
            <person name="Stolte C."/>
            <person name="Sykes S."/>
            <person name="Wortman J."/>
            <person name="Nusbaum C."/>
            <person name="Birren B."/>
        </authorList>
    </citation>
    <scope>NUCLEOTIDE SEQUENCE [LARGE SCALE GENOMIC DNA]</scope>
    <source>
        <strain evidence="2 3">ACB7</strain>
    </source>
</reference>
<organism evidence="2 3">
    <name type="scientific">Oribacterium asaccharolyticum ACB7</name>
    <dbReference type="NCBI Taxonomy" id="796944"/>
    <lineage>
        <taxon>Bacteria</taxon>
        <taxon>Bacillati</taxon>
        <taxon>Bacillota</taxon>
        <taxon>Clostridia</taxon>
        <taxon>Lachnospirales</taxon>
        <taxon>Lachnospiraceae</taxon>
        <taxon>Oribacterium</taxon>
    </lineage>
</organism>
<feature type="transmembrane region" description="Helical" evidence="1">
    <location>
        <begin position="103"/>
        <end position="129"/>
    </location>
</feature>
<evidence type="ECO:0000313" key="2">
    <source>
        <dbReference type="EMBL" id="EHL09475.1"/>
    </source>
</evidence>
<dbReference type="InterPro" id="IPR012651">
    <property type="entry name" value="Thia_Transptr_ThiT"/>
</dbReference>
<dbReference type="GO" id="GO:0015234">
    <property type="term" value="F:thiamine transmembrane transporter activity"/>
    <property type="evidence" value="ECO:0007669"/>
    <property type="project" value="InterPro"/>
</dbReference>
<evidence type="ECO:0008006" key="4">
    <source>
        <dbReference type="Google" id="ProtNLM"/>
    </source>
</evidence>
<dbReference type="EMBL" id="AFZD01000021">
    <property type="protein sequence ID" value="EHL09475.1"/>
    <property type="molecule type" value="Genomic_DNA"/>
</dbReference>
<feature type="transmembrane region" description="Helical" evidence="1">
    <location>
        <begin position="141"/>
        <end position="164"/>
    </location>
</feature>
<name>G9WWS2_9FIRM</name>
<keyword evidence="3" id="KW-1185">Reference proteome</keyword>
<gene>
    <name evidence="2" type="ORF">HMPREF9624_01516</name>
</gene>
<keyword evidence="1" id="KW-0812">Transmembrane</keyword>
<dbReference type="Gene3D" id="1.10.1760.20">
    <property type="match status" value="1"/>
</dbReference>
<dbReference type="Pfam" id="PF09515">
    <property type="entry name" value="Thia_YuaJ"/>
    <property type="match status" value="1"/>
</dbReference>
<dbReference type="RefSeq" id="WP_009537277.1">
    <property type="nucleotide sequence ID" value="NZ_JH414505.1"/>
</dbReference>
<comment type="caution">
    <text evidence="2">The sequence shown here is derived from an EMBL/GenBank/DDBJ whole genome shotgun (WGS) entry which is preliminary data.</text>
</comment>
<dbReference type="GO" id="GO:0005886">
    <property type="term" value="C:plasma membrane"/>
    <property type="evidence" value="ECO:0007669"/>
    <property type="project" value="InterPro"/>
</dbReference>
<protein>
    <recommendedName>
        <fullName evidence="4">Proton-coupled thiamine transporter YuaJ</fullName>
    </recommendedName>
</protein>
<feature type="transmembrane region" description="Helical" evidence="1">
    <location>
        <begin position="40"/>
        <end position="65"/>
    </location>
</feature>
<keyword evidence="1" id="KW-1133">Transmembrane helix</keyword>
<proteinExistence type="predicted"/>
<dbReference type="PATRIC" id="fig|796944.3.peg.2271"/>
<accession>G9WWS2</accession>
<evidence type="ECO:0000256" key="1">
    <source>
        <dbReference type="SAM" id="Phobius"/>
    </source>
</evidence>
<dbReference type="HOGENOM" id="CLU_090959_0_0_9"/>
<feature type="transmembrane region" description="Helical" evidence="1">
    <location>
        <begin position="77"/>
        <end position="96"/>
    </location>
</feature>